<dbReference type="AlphaFoldDB" id="A0A1G6DZG5"/>
<name>A0A1G6DZG5_9HYPH</name>
<reference evidence="2 3" key="1">
    <citation type="submission" date="2016-10" db="EMBL/GenBank/DDBJ databases">
        <authorList>
            <person name="de Groot N.N."/>
        </authorList>
    </citation>
    <scope>NUCLEOTIDE SEQUENCE [LARGE SCALE GENOMIC DNA]</scope>
    <source>
        <strain evidence="2 3">ATCC 35022</strain>
    </source>
</reference>
<dbReference type="STRING" id="665467.SAMN02982931_03941"/>
<organism evidence="2 3">
    <name type="scientific">Bauldia litoralis</name>
    <dbReference type="NCBI Taxonomy" id="665467"/>
    <lineage>
        <taxon>Bacteria</taxon>
        <taxon>Pseudomonadati</taxon>
        <taxon>Pseudomonadota</taxon>
        <taxon>Alphaproteobacteria</taxon>
        <taxon>Hyphomicrobiales</taxon>
        <taxon>Kaistiaceae</taxon>
        <taxon>Bauldia</taxon>
    </lineage>
</organism>
<dbReference type="InterPro" id="IPR042047">
    <property type="entry name" value="SleB_dom1"/>
</dbReference>
<protein>
    <submittedName>
        <fullName evidence="2">Cell Wall Hydrolase</fullName>
    </submittedName>
</protein>
<sequence>MGLRRPARAQRPTILLVLILASGLFALSPSRWAHSERAQPEIGSSSAGLRHGVTRAIKADIGALSTLQTFDSHWSMGEFVLRRETSPESLPEMMTGSLPAPESLPIINFAAADPVDAAMAPFEAVMSAPQEALPVLQRGLLLDPLEFAAISSSEQKCLADAVYFEARGESLEGQIAVAQVVLNRVDSRYYPNTICGVVYQNQDKLNRCQFSFACDGRAETIADKGSWRRAVDVARKVLLGGGATRIAAVGSATHYHATSVSPVWAGEMNKVDVIGSHIFYQRRSSRS</sequence>
<dbReference type="EMBL" id="FMXQ01000009">
    <property type="protein sequence ID" value="SDB50533.1"/>
    <property type="molecule type" value="Genomic_DNA"/>
</dbReference>
<proteinExistence type="predicted"/>
<gene>
    <name evidence="2" type="ORF">SAMN02982931_03941</name>
</gene>
<keyword evidence="2" id="KW-0378">Hydrolase</keyword>
<dbReference type="Proteomes" id="UP000199071">
    <property type="component" value="Unassembled WGS sequence"/>
</dbReference>
<evidence type="ECO:0000259" key="1">
    <source>
        <dbReference type="Pfam" id="PF07486"/>
    </source>
</evidence>
<evidence type="ECO:0000313" key="2">
    <source>
        <dbReference type="EMBL" id="SDB50533.1"/>
    </source>
</evidence>
<dbReference type="Gene3D" id="1.10.10.2520">
    <property type="entry name" value="Cell wall hydrolase SleB, domain 1"/>
    <property type="match status" value="1"/>
</dbReference>
<evidence type="ECO:0000313" key="3">
    <source>
        <dbReference type="Proteomes" id="UP000199071"/>
    </source>
</evidence>
<dbReference type="Pfam" id="PF07486">
    <property type="entry name" value="Hydrolase_2"/>
    <property type="match status" value="1"/>
</dbReference>
<keyword evidence="3" id="KW-1185">Reference proteome</keyword>
<dbReference type="OrthoDB" id="9785345at2"/>
<dbReference type="InterPro" id="IPR011105">
    <property type="entry name" value="Cell_wall_hydrolase_SleB"/>
</dbReference>
<feature type="domain" description="Cell wall hydrolase SleB" evidence="1">
    <location>
        <begin position="168"/>
        <end position="280"/>
    </location>
</feature>
<dbReference type="RefSeq" id="WP_090879135.1">
    <property type="nucleotide sequence ID" value="NZ_FMXQ01000009.1"/>
</dbReference>
<dbReference type="GO" id="GO:0016787">
    <property type="term" value="F:hydrolase activity"/>
    <property type="evidence" value="ECO:0007669"/>
    <property type="project" value="UniProtKB-KW"/>
</dbReference>
<accession>A0A1G6DZG5</accession>